<dbReference type="InterPro" id="IPR010679">
    <property type="entry name" value="DUF1254"/>
</dbReference>
<dbReference type="EMBL" id="KJ508014">
    <property type="protein sequence ID" value="AHZ46194.1"/>
    <property type="molecule type" value="Genomic_DNA"/>
</dbReference>
<accession>A0A059TYG2</accession>
<evidence type="ECO:0000256" key="1">
    <source>
        <dbReference type="SAM" id="SignalP"/>
    </source>
</evidence>
<feature type="signal peptide" evidence="1">
    <location>
        <begin position="1"/>
        <end position="30"/>
    </location>
</feature>
<proteinExistence type="predicted"/>
<feature type="domain" description="DUF1254" evidence="3">
    <location>
        <begin position="111"/>
        <end position="244"/>
    </location>
</feature>
<feature type="domain" description="DUF1214" evidence="2">
    <location>
        <begin position="399"/>
        <end position="504"/>
    </location>
</feature>
<dbReference type="PANTHER" id="PTHR36509">
    <property type="entry name" value="BLL3101 PROTEIN"/>
    <property type="match status" value="1"/>
</dbReference>
<name>A0A059TYG2_9BACT</name>
<organism evidence="4">
    <name type="scientific">uncultured bacterium N27-1E</name>
    <dbReference type="NCBI Taxonomy" id="1497526"/>
    <lineage>
        <taxon>Bacteria</taxon>
        <taxon>environmental samples</taxon>
    </lineage>
</organism>
<evidence type="ECO:0000313" key="4">
    <source>
        <dbReference type="EMBL" id="AHZ46194.1"/>
    </source>
</evidence>
<evidence type="ECO:0000259" key="2">
    <source>
        <dbReference type="Pfam" id="PF06742"/>
    </source>
</evidence>
<protein>
    <submittedName>
        <fullName evidence="4">Uncharacterized protein</fullName>
    </submittedName>
</protein>
<dbReference type="Gene3D" id="2.60.40.1610">
    <property type="entry name" value="Domain of unknown function DUF1254"/>
    <property type="match status" value="1"/>
</dbReference>
<dbReference type="Gene3D" id="2.60.120.600">
    <property type="entry name" value="Domain of unknown function DUF1214, C-terminal domain"/>
    <property type="match status" value="1"/>
</dbReference>
<dbReference type="InterPro" id="IPR037050">
    <property type="entry name" value="DUF1254_sf"/>
</dbReference>
<reference evidence="4" key="1">
    <citation type="submission" date="2014-02" db="EMBL/GenBank/DDBJ databases">
        <title>Screening of novel PKS from marine sediment.</title>
        <authorList>
            <person name="Xie F."/>
            <person name="Fu C."/>
            <person name="Dai H."/>
            <person name="Zhang L."/>
        </authorList>
    </citation>
    <scope>NUCLEOTIDE SEQUENCE</scope>
</reference>
<feature type="chain" id="PRO_5001582910" evidence="1">
    <location>
        <begin position="31"/>
        <end position="521"/>
    </location>
</feature>
<dbReference type="InterPro" id="IPR037049">
    <property type="entry name" value="DUF1214_C_sf"/>
</dbReference>
<dbReference type="Pfam" id="PF06863">
    <property type="entry name" value="DUF1254"/>
    <property type="match status" value="1"/>
</dbReference>
<evidence type="ECO:0000259" key="3">
    <source>
        <dbReference type="Pfam" id="PF06863"/>
    </source>
</evidence>
<dbReference type="AlphaFoldDB" id="A0A059TYG2"/>
<dbReference type="Gene3D" id="1.10.3360.10">
    <property type="entry name" value="VPA0735-like domain"/>
    <property type="match status" value="1"/>
</dbReference>
<dbReference type="SUPFAM" id="SSF160935">
    <property type="entry name" value="VPA0735-like"/>
    <property type="match status" value="1"/>
</dbReference>
<dbReference type="PANTHER" id="PTHR36509:SF3">
    <property type="entry name" value="SIGNAL PEPTIDE PROTEIN"/>
    <property type="match status" value="1"/>
</dbReference>
<dbReference type="InterPro" id="IPR010621">
    <property type="entry name" value="DUF1214"/>
</dbReference>
<gene>
    <name evidence="4" type="ORF">1e8</name>
</gene>
<sequence length="521" mass="57476">MKLNVTMFKVGASAVAALLAAVLVTPIAFAQGVTPGFNNKIPESILTPDKVETMVGTLEFFDGIPNEKAAAALFANLDLNRGLQALLNGMPASNFEAGRAGHIALGQEKANQVILFDGLMDSNSLFLTGNAGTVYATSFLDLKRDGPTVVEIPAGTGPGIMVDSFTRNIVDMGPPGPHRGTGGKFLILPPGYDEADLEGIVPQGVYTIARSRSYAVWLLLRGFLKDGKPDYSSQLFRNGLKIYPLSASANPPEMEFIEGTGTEFNTVHSANYKFYEELHAVIDREPIEFLDPELRGLFASIGIQKGKPFAPDERMKKILTQAAKLGNATVRALFWYERDQSEFLYEGSYWKRGMIGNSHEYLKDQGLGGRNIDARAQYFYMATFNSPAMVWKIIGKGSQYAWGYLDSKGDYLDGGKSYKLNLPGDAPAEKFMSVVVYDSQTRSMLQTGQPYPNKNNKRDKLITNDDGSIDLYFGPKAPKGKEANWIQTVPNKGWFCLLRLYSPTEPWFDKTWRPGEIELVK</sequence>
<keyword evidence="1" id="KW-0732">Signal</keyword>
<dbReference type="Pfam" id="PF06742">
    <property type="entry name" value="DUF1214"/>
    <property type="match status" value="1"/>
</dbReference>